<name>A0A4Q0S185_9BRAD</name>
<accession>A0A4Q0S185</accession>
<dbReference type="RefSeq" id="WP_128920125.1">
    <property type="nucleotide sequence ID" value="NZ_LBJC01000030.1"/>
</dbReference>
<keyword evidence="2" id="KW-1185">Reference proteome</keyword>
<organism evidence="1 2">
    <name type="scientific">Bradyrhizobium nanningense</name>
    <dbReference type="NCBI Taxonomy" id="1325118"/>
    <lineage>
        <taxon>Bacteria</taxon>
        <taxon>Pseudomonadati</taxon>
        <taxon>Pseudomonadota</taxon>
        <taxon>Alphaproteobacteria</taxon>
        <taxon>Hyphomicrobiales</taxon>
        <taxon>Nitrobacteraceae</taxon>
        <taxon>Bradyrhizobium</taxon>
    </lineage>
</organism>
<proteinExistence type="predicted"/>
<evidence type="ECO:0000313" key="1">
    <source>
        <dbReference type="EMBL" id="RXH25890.1"/>
    </source>
</evidence>
<dbReference type="Proteomes" id="UP000289546">
    <property type="component" value="Unassembled WGS sequence"/>
</dbReference>
<reference evidence="1 2" key="1">
    <citation type="submission" date="2015-04" db="EMBL/GenBank/DDBJ databases">
        <title>Comparative genomics of rhizobia nodulating Arachis hypogaea in China.</title>
        <authorList>
            <person name="Li Y."/>
        </authorList>
    </citation>
    <scope>NUCLEOTIDE SEQUENCE [LARGE SCALE GENOMIC DNA]</scope>
    <source>
        <strain evidence="1 2">CCBAU 51757</strain>
    </source>
</reference>
<dbReference type="AlphaFoldDB" id="A0A4Q0S185"/>
<sequence length="225" mass="24670">MPLAGKGMLLTSMNIDASDEADFNRWYDCEHLEERVAIEGFLEARRYVAHAANPKYLCLYSTATLEVLDSPAYKARLANPTDWSRRTMARFKDMLRVVARITVSNGTGRGVALGVVRLRPRADNAGAWRDALQDKLAPDRHDGIISMHLLESEPELSGTTAEIPAARNEGARDWFVLIDGAHVGAVSAVIAERFTGPAAAPFPLPVSVGTYCLMWDLAKSDIARS</sequence>
<evidence type="ECO:0000313" key="2">
    <source>
        <dbReference type="Proteomes" id="UP000289546"/>
    </source>
</evidence>
<comment type="caution">
    <text evidence="1">The sequence shown here is derived from an EMBL/GenBank/DDBJ whole genome shotgun (WGS) entry which is preliminary data.</text>
</comment>
<gene>
    <name evidence="1" type="ORF">XH99_22590</name>
</gene>
<dbReference type="EMBL" id="LBJQ01000084">
    <property type="protein sequence ID" value="RXH25890.1"/>
    <property type="molecule type" value="Genomic_DNA"/>
</dbReference>
<dbReference type="OrthoDB" id="3034735at2"/>
<evidence type="ECO:0008006" key="3">
    <source>
        <dbReference type="Google" id="ProtNLM"/>
    </source>
</evidence>
<protein>
    <recommendedName>
        <fullName evidence="3">ABM domain-containing protein</fullName>
    </recommendedName>
</protein>